<feature type="domain" description="TIR" evidence="5">
    <location>
        <begin position="20"/>
        <end position="182"/>
    </location>
</feature>
<keyword evidence="2" id="KW-0677">Repeat</keyword>
<dbReference type="Gene3D" id="3.40.50.10140">
    <property type="entry name" value="Toll/interleukin-1 receptor homology (TIR) domain"/>
    <property type="match status" value="1"/>
</dbReference>
<evidence type="ECO:0000256" key="4">
    <source>
        <dbReference type="ARBA" id="ARBA00023027"/>
    </source>
</evidence>
<keyword evidence="4" id="KW-0520">NAD</keyword>
<dbReference type="EMBL" id="PKPP01000860">
    <property type="protein sequence ID" value="PWA87971.1"/>
    <property type="molecule type" value="Genomic_DNA"/>
</dbReference>
<dbReference type="Pfam" id="PF01582">
    <property type="entry name" value="TIR"/>
    <property type="match status" value="1"/>
</dbReference>
<dbReference type="InterPro" id="IPR044974">
    <property type="entry name" value="Disease_R_plants"/>
</dbReference>
<protein>
    <submittedName>
        <fullName evidence="6">NB-ARC domains-containing protein</fullName>
    </submittedName>
</protein>
<dbReference type="InterPro" id="IPR000157">
    <property type="entry name" value="TIR_dom"/>
</dbReference>
<evidence type="ECO:0000259" key="5">
    <source>
        <dbReference type="PROSITE" id="PS50104"/>
    </source>
</evidence>
<dbReference type="InterPro" id="IPR036390">
    <property type="entry name" value="WH_DNA-bd_sf"/>
</dbReference>
<comment type="caution">
    <text evidence="6">The sequence shown here is derived from an EMBL/GenBank/DDBJ whole genome shotgun (WGS) entry which is preliminary data.</text>
</comment>
<keyword evidence="1" id="KW-0433">Leucine-rich repeat</keyword>
<organism evidence="6 7">
    <name type="scientific">Artemisia annua</name>
    <name type="common">Sweet wormwood</name>
    <dbReference type="NCBI Taxonomy" id="35608"/>
    <lineage>
        <taxon>Eukaryota</taxon>
        <taxon>Viridiplantae</taxon>
        <taxon>Streptophyta</taxon>
        <taxon>Embryophyta</taxon>
        <taxon>Tracheophyta</taxon>
        <taxon>Spermatophyta</taxon>
        <taxon>Magnoliopsida</taxon>
        <taxon>eudicotyledons</taxon>
        <taxon>Gunneridae</taxon>
        <taxon>Pentapetalae</taxon>
        <taxon>asterids</taxon>
        <taxon>campanulids</taxon>
        <taxon>Asterales</taxon>
        <taxon>Asteraceae</taxon>
        <taxon>Asteroideae</taxon>
        <taxon>Anthemideae</taxon>
        <taxon>Artemisiinae</taxon>
        <taxon>Artemisia</taxon>
    </lineage>
</organism>
<dbReference type="FunFam" id="3.40.50.10140:FF:000007">
    <property type="entry name" value="Disease resistance protein (TIR-NBS-LRR class)"/>
    <property type="match status" value="1"/>
</dbReference>
<dbReference type="SUPFAM" id="SSF52540">
    <property type="entry name" value="P-loop containing nucleoside triphosphate hydrolases"/>
    <property type="match status" value="1"/>
</dbReference>
<dbReference type="PANTHER" id="PTHR11017">
    <property type="entry name" value="LEUCINE-RICH REPEAT-CONTAINING PROTEIN"/>
    <property type="match status" value="1"/>
</dbReference>
<dbReference type="OrthoDB" id="1357022at2759"/>
<name>A0A2U1PQD0_ARTAN</name>
<dbReference type="Proteomes" id="UP000245207">
    <property type="component" value="Unassembled WGS sequence"/>
</dbReference>
<evidence type="ECO:0000256" key="2">
    <source>
        <dbReference type="ARBA" id="ARBA00022737"/>
    </source>
</evidence>
<evidence type="ECO:0000313" key="6">
    <source>
        <dbReference type="EMBL" id="PWA87971.1"/>
    </source>
</evidence>
<dbReference type="GO" id="GO:0043531">
    <property type="term" value="F:ADP binding"/>
    <property type="evidence" value="ECO:0007669"/>
    <property type="project" value="InterPro"/>
</dbReference>
<dbReference type="PRINTS" id="PR00364">
    <property type="entry name" value="DISEASERSIST"/>
</dbReference>
<dbReference type="InterPro" id="IPR002182">
    <property type="entry name" value="NB-ARC"/>
</dbReference>
<keyword evidence="3" id="KW-0611">Plant defense</keyword>
<dbReference type="PROSITE" id="PS50104">
    <property type="entry name" value="TIR"/>
    <property type="match status" value="1"/>
</dbReference>
<dbReference type="InterPro" id="IPR027417">
    <property type="entry name" value="P-loop_NTPase"/>
</dbReference>
<dbReference type="Pfam" id="PF00931">
    <property type="entry name" value="NB-ARC"/>
    <property type="match status" value="1"/>
</dbReference>
<evidence type="ECO:0000256" key="1">
    <source>
        <dbReference type="ARBA" id="ARBA00022614"/>
    </source>
</evidence>
<evidence type="ECO:0000313" key="7">
    <source>
        <dbReference type="Proteomes" id="UP000245207"/>
    </source>
</evidence>
<dbReference type="Gene3D" id="1.10.8.430">
    <property type="entry name" value="Helical domain of apoptotic protease-activating factors"/>
    <property type="match status" value="1"/>
</dbReference>
<dbReference type="Gene3D" id="3.40.50.300">
    <property type="entry name" value="P-loop containing nucleotide triphosphate hydrolases"/>
    <property type="match status" value="1"/>
</dbReference>
<evidence type="ECO:0000256" key="3">
    <source>
        <dbReference type="ARBA" id="ARBA00022821"/>
    </source>
</evidence>
<dbReference type="InterPro" id="IPR035897">
    <property type="entry name" value="Toll_tir_struct_dom_sf"/>
</dbReference>
<sequence>MMCSSSSASDNFHSKRVSGSRFDVFLSFRGEDTRHSFSDHLYDALNRAGISTFRDDEEINRGEELKIEIEKAIQECRASVVVFSKNYACSAWCLDELELILFERRDSNHFILPVFYHVDPSDVRKQTNTFAIEVQDSSKWTDENVGKWKAALTEVANLAGMVLSGSESEFIKEIVTKIYNKLDRKEVQLPLNLIGMETREKEIKTWLRQSDVEFLVICGMGGSGKTTIAKYILDSNWAKFENISILEDIGSRCKESDGLLKLQQQFLGDILGGKRRKIPSVYRSTLKINEALQKRKALILLDDIVETSQLQALLGTRKINKQSKVIITTTKNSIVRWLESHSWRCQEYKVKLLDVAESLKLLSLHAFKSEVPMKGFEELALKVVQYCEGNPLALEVLGSSLYENHTIQYWVSHLRLLETDMNHKIEHILMRSYESLPYNSEKELFLHIACFFVGTDKDYVVKILERDYSAISGIKALTNRCLLSVSPSKKLLMHRLLQEMGKNIVRQESYKDAAKRSRAIGNDSYEILCKGKV</sequence>
<proteinExistence type="predicted"/>
<dbReference type="GO" id="GO:0007165">
    <property type="term" value="P:signal transduction"/>
    <property type="evidence" value="ECO:0007669"/>
    <property type="project" value="InterPro"/>
</dbReference>
<dbReference type="SUPFAM" id="SSF52200">
    <property type="entry name" value="Toll/Interleukin receptor TIR domain"/>
    <property type="match status" value="1"/>
</dbReference>
<dbReference type="InterPro" id="IPR042197">
    <property type="entry name" value="Apaf_helical"/>
</dbReference>
<accession>A0A2U1PQD0</accession>
<dbReference type="SUPFAM" id="SSF46785">
    <property type="entry name" value="Winged helix' DNA-binding domain"/>
    <property type="match status" value="1"/>
</dbReference>
<dbReference type="AlphaFoldDB" id="A0A2U1PQD0"/>
<dbReference type="SMART" id="SM00255">
    <property type="entry name" value="TIR"/>
    <property type="match status" value="1"/>
</dbReference>
<dbReference type="PANTHER" id="PTHR11017:SF585">
    <property type="entry name" value="TIR DOMAIN-CONTAINING PROTEIN"/>
    <property type="match status" value="1"/>
</dbReference>
<keyword evidence="7" id="KW-1185">Reference proteome</keyword>
<reference evidence="6 7" key="1">
    <citation type="journal article" date="2018" name="Mol. Plant">
        <title>The genome of Artemisia annua provides insight into the evolution of Asteraceae family and artemisinin biosynthesis.</title>
        <authorList>
            <person name="Shen Q."/>
            <person name="Zhang L."/>
            <person name="Liao Z."/>
            <person name="Wang S."/>
            <person name="Yan T."/>
            <person name="Shi P."/>
            <person name="Liu M."/>
            <person name="Fu X."/>
            <person name="Pan Q."/>
            <person name="Wang Y."/>
            <person name="Lv Z."/>
            <person name="Lu X."/>
            <person name="Zhang F."/>
            <person name="Jiang W."/>
            <person name="Ma Y."/>
            <person name="Chen M."/>
            <person name="Hao X."/>
            <person name="Li L."/>
            <person name="Tang Y."/>
            <person name="Lv G."/>
            <person name="Zhou Y."/>
            <person name="Sun X."/>
            <person name="Brodelius P.E."/>
            <person name="Rose J.K.C."/>
            <person name="Tang K."/>
        </authorList>
    </citation>
    <scope>NUCLEOTIDE SEQUENCE [LARGE SCALE GENOMIC DNA]</scope>
    <source>
        <strain evidence="7">cv. Huhao1</strain>
        <tissue evidence="6">Leaf</tissue>
    </source>
</reference>
<dbReference type="Pfam" id="PF23282">
    <property type="entry name" value="WHD_ROQ1"/>
    <property type="match status" value="1"/>
</dbReference>
<gene>
    <name evidence="6" type="ORF">CTI12_AA123910</name>
</gene>
<dbReference type="InterPro" id="IPR058192">
    <property type="entry name" value="WHD_ROQ1-like"/>
</dbReference>
<dbReference type="GO" id="GO:0006952">
    <property type="term" value="P:defense response"/>
    <property type="evidence" value="ECO:0007669"/>
    <property type="project" value="UniProtKB-KW"/>
</dbReference>